<accession>A0A8H4VLL1</accession>
<gene>
    <name evidence="1" type="ORF">D9613_007806</name>
</gene>
<evidence type="ECO:0008006" key="3">
    <source>
        <dbReference type="Google" id="ProtNLM"/>
    </source>
</evidence>
<dbReference type="Proteomes" id="UP000521872">
    <property type="component" value="Unassembled WGS sequence"/>
</dbReference>
<organism evidence="1 2">
    <name type="scientific">Agrocybe pediades</name>
    <dbReference type="NCBI Taxonomy" id="84607"/>
    <lineage>
        <taxon>Eukaryota</taxon>
        <taxon>Fungi</taxon>
        <taxon>Dikarya</taxon>
        <taxon>Basidiomycota</taxon>
        <taxon>Agaricomycotina</taxon>
        <taxon>Agaricomycetes</taxon>
        <taxon>Agaricomycetidae</taxon>
        <taxon>Agaricales</taxon>
        <taxon>Agaricineae</taxon>
        <taxon>Strophariaceae</taxon>
        <taxon>Agrocybe</taxon>
    </lineage>
</organism>
<dbReference type="Gene3D" id="3.90.1200.10">
    <property type="match status" value="1"/>
</dbReference>
<evidence type="ECO:0000313" key="2">
    <source>
        <dbReference type="Proteomes" id="UP000521872"/>
    </source>
</evidence>
<dbReference type="EMBL" id="JAACJL010000045">
    <property type="protein sequence ID" value="KAF4614067.1"/>
    <property type="molecule type" value="Genomic_DNA"/>
</dbReference>
<reference evidence="1 2" key="1">
    <citation type="submission" date="2019-12" db="EMBL/GenBank/DDBJ databases">
        <authorList>
            <person name="Floudas D."/>
            <person name="Bentzer J."/>
            <person name="Ahren D."/>
            <person name="Johansson T."/>
            <person name="Persson P."/>
            <person name="Tunlid A."/>
        </authorList>
    </citation>
    <scope>NUCLEOTIDE SEQUENCE [LARGE SCALE GENOMIC DNA]</scope>
    <source>
        <strain evidence="1 2">CBS 102.39</strain>
    </source>
</reference>
<dbReference type="Gene3D" id="3.30.200.20">
    <property type="entry name" value="Phosphorylase Kinase, domain 1"/>
    <property type="match status" value="1"/>
</dbReference>
<dbReference type="SUPFAM" id="SSF56112">
    <property type="entry name" value="Protein kinase-like (PK-like)"/>
    <property type="match status" value="1"/>
</dbReference>
<name>A0A8H4VLL1_9AGAR</name>
<comment type="caution">
    <text evidence="1">The sequence shown here is derived from an EMBL/GenBank/DDBJ whole genome shotgun (WGS) entry which is preliminary data.</text>
</comment>
<keyword evidence="2" id="KW-1185">Reference proteome</keyword>
<proteinExistence type="predicted"/>
<dbReference type="AlphaFoldDB" id="A0A8H4VLL1"/>
<protein>
    <recommendedName>
        <fullName evidence="3">Aminoglycoside phosphotransferase domain-containing protein</fullName>
    </recommendedName>
</protein>
<dbReference type="InterPro" id="IPR011009">
    <property type="entry name" value="Kinase-like_dom_sf"/>
</dbReference>
<sequence length="312" mass="34785">MPIAYDFGSYLRRTTGVHGWHVEELSGGAANFTVRARQTKHQDQGAQQDANIFRSEPTFVIKQAPSHFAKLPNVPFSPYRQTVEAEALRQFHEKDSGNSNLQVILARNPLIRIPRLLTHDAIYGILVQSDLGSHPNLHEALTSSHMSLFMASILGATLGHFLADLHSSAMISPEAIRLFHNGDAARVMEGVISQATSFMRDAGVDDFQVLGDWALKHWRNREKIAFSQGDLWFGTLLIDVDAGSSARLDTDESAKSPIIGICDREFAGPNHPAADIAQLVMFIIFLATHCEWFPLKHFGFYPEILSFDPDFF</sequence>
<evidence type="ECO:0000313" key="1">
    <source>
        <dbReference type="EMBL" id="KAF4614067.1"/>
    </source>
</evidence>